<feature type="domain" description="Thioredoxin" evidence="3">
    <location>
        <begin position="4"/>
        <end position="44"/>
    </location>
</feature>
<proteinExistence type="inferred from homology"/>
<comment type="similarity">
    <text evidence="1">Belongs to the protein disulfide isomerase family.</text>
</comment>
<protein>
    <recommendedName>
        <fullName evidence="3">Thioredoxin domain-containing protein</fullName>
    </recommendedName>
</protein>
<dbReference type="Gene3D" id="3.40.30.10">
    <property type="entry name" value="Glutaredoxin"/>
    <property type="match status" value="1"/>
</dbReference>
<reference evidence="4 5" key="1">
    <citation type="journal article" date="2019" name="Genome Biol. Evol.">
        <title>Insights into the evolution of the New World diploid cottons (Gossypium, subgenus Houzingenia) based on genome sequencing.</title>
        <authorList>
            <person name="Grover C.E."/>
            <person name="Arick M.A. 2nd"/>
            <person name="Thrash A."/>
            <person name="Conover J.L."/>
            <person name="Sanders W.S."/>
            <person name="Peterson D.G."/>
            <person name="Frelichowski J.E."/>
            <person name="Scheffler J.A."/>
            <person name="Scheffler B.E."/>
            <person name="Wendel J.F."/>
        </authorList>
    </citation>
    <scope>NUCLEOTIDE SEQUENCE [LARGE SCALE GENOMIC DNA]</scope>
    <source>
        <strain evidence="4">57</strain>
        <tissue evidence="4">Leaf</tissue>
    </source>
</reference>
<dbReference type="Proteomes" id="UP000593573">
    <property type="component" value="Unassembled WGS sequence"/>
</dbReference>
<dbReference type="InterPro" id="IPR013766">
    <property type="entry name" value="Thioredoxin_domain"/>
</dbReference>
<dbReference type="OrthoDB" id="72053at2759"/>
<keyword evidence="2" id="KW-0732">Signal</keyword>
<evidence type="ECO:0000259" key="3">
    <source>
        <dbReference type="Pfam" id="PF00085"/>
    </source>
</evidence>
<gene>
    <name evidence="4" type="ORF">Goklo_022839</name>
</gene>
<evidence type="ECO:0000256" key="1">
    <source>
        <dbReference type="ARBA" id="ARBA00006347"/>
    </source>
</evidence>
<dbReference type="SUPFAM" id="SSF52833">
    <property type="entry name" value="Thioredoxin-like"/>
    <property type="match status" value="1"/>
</dbReference>
<dbReference type="AlphaFoldDB" id="A0A7J8TNW3"/>
<evidence type="ECO:0000313" key="5">
    <source>
        <dbReference type="Proteomes" id="UP000593573"/>
    </source>
</evidence>
<comment type="caution">
    <text evidence="4">The sequence shown here is derived from an EMBL/GenBank/DDBJ whole genome shotgun (WGS) entry which is preliminary data.</text>
</comment>
<feature type="non-terminal residue" evidence="4">
    <location>
        <position position="44"/>
    </location>
</feature>
<organism evidence="4 5">
    <name type="scientific">Gossypium klotzschianum</name>
    <dbReference type="NCBI Taxonomy" id="34286"/>
    <lineage>
        <taxon>Eukaryota</taxon>
        <taxon>Viridiplantae</taxon>
        <taxon>Streptophyta</taxon>
        <taxon>Embryophyta</taxon>
        <taxon>Tracheophyta</taxon>
        <taxon>Spermatophyta</taxon>
        <taxon>Magnoliopsida</taxon>
        <taxon>eudicotyledons</taxon>
        <taxon>Gunneridae</taxon>
        <taxon>Pentapetalae</taxon>
        <taxon>rosids</taxon>
        <taxon>malvids</taxon>
        <taxon>Malvales</taxon>
        <taxon>Malvaceae</taxon>
        <taxon>Malvoideae</taxon>
        <taxon>Gossypium</taxon>
    </lineage>
</organism>
<dbReference type="PANTHER" id="PTHR45672:SF3">
    <property type="entry name" value="THIOREDOXIN DOMAIN-CONTAINING PROTEIN 5"/>
    <property type="match status" value="1"/>
</dbReference>
<evidence type="ECO:0000256" key="2">
    <source>
        <dbReference type="ARBA" id="ARBA00022729"/>
    </source>
</evidence>
<name>A0A7J8TNW3_9ROSI</name>
<dbReference type="GO" id="GO:0005783">
    <property type="term" value="C:endoplasmic reticulum"/>
    <property type="evidence" value="ECO:0007669"/>
    <property type="project" value="TreeGrafter"/>
</dbReference>
<dbReference type="GO" id="GO:0003756">
    <property type="term" value="F:protein disulfide isomerase activity"/>
    <property type="evidence" value="ECO:0007669"/>
    <property type="project" value="TreeGrafter"/>
</dbReference>
<dbReference type="InterPro" id="IPR036249">
    <property type="entry name" value="Thioredoxin-like_sf"/>
</dbReference>
<dbReference type="Pfam" id="PF00085">
    <property type="entry name" value="Thioredoxin"/>
    <property type="match status" value="1"/>
</dbReference>
<evidence type="ECO:0000313" key="4">
    <source>
        <dbReference type="EMBL" id="MBA0639833.1"/>
    </source>
</evidence>
<dbReference type="PANTHER" id="PTHR45672">
    <property type="entry name" value="PROTEIN DISULFIDE-ISOMERASE C17H9.14C-RELATED"/>
    <property type="match status" value="1"/>
</dbReference>
<accession>A0A7J8TNW3</accession>
<dbReference type="EMBL" id="JABFAB010000001">
    <property type="protein sequence ID" value="MBA0639833.1"/>
    <property type="molecule type" value="Genomic_DNA"/>
</dbReference>
<dbReference type="InterPro" id="IPR051063">
    <property type="entry name" value="PDI"/>
</dbReference>
<sequence length="44" mass="5002">MEGEDEIEIGEVDCSVSKPVCTKVDIHSYPTFKLFYDGEEVAKY</sequence>
<dbReference type="GO" id="GO:0006457">
    <property type="term" value="P:protein folding"/>
    <property type="evidence" value="ECO:0007669"/>
    <property type="project" value="TreeGrafter"/>
</dbReference>
<keyword evidence="5" id="KW-1185">Reference proteome</keyword>